<accession>A0ABY4CK61</accession>
<dbReference type="Pfam" id="PF05168">
    <property type="entry name" value="HEPN"/>
    <property type="match status" value="1"/>
</dbReference>
<sequence length="52" mass="6042">MNDNVKEWLRKANDDLKVAELILSADLFDTVCFHSQQAGEKYLKAILYKLNQ</sequence>
<dbReference type="Gene3D" id="1.20.120.330">
    <property type="entry name" value="Nucleotidyltransferases domain 2"/>
    <property type="match status" value="1"/>
</dbReference>
<proteinExistence type="predicted"/>
<gene>
    <name evidence="2" type="ORF">LSG31_21400</name>
</gene>
<name>A0ABY4CK61_9BACL</name>
<dbReference type="SUPFAM" id="SSF81593">
    <property type="entry name" value="Nucleotidyltransferase substrate binding subunit/domain"/>
    <property type="match status" value="1"/>
</dbReference>
<dbReference type="PROSITE" id="PS50910">
    <property type="entry name" value="HEPN"/>
    <property type="match status" value="1"/>
</dbReference>
<organism evidence="2 3">
    <name type="scientific">Fodinisporobacter ferrooxydans</name>
    <dbReference type="NCBI Taxonomy" id="2901836"/>
    <lineage>
        <taxon>Bacteria</taxon>
        <taxon>Bacillati</taxon>
        <taxon>Bacillota</taxon>
        <taxon>Bacilli</taxon>
        <taxon>Bacillales</taxon>
        <taxon>Alicyclobacillaceae</taxon>
        <taxon>Fodinisporobacter</taxon>
    </lineage>
</organism>
<protein>
    <submittedName>
        <fullName evidence="2">HEPN domain-containing protein</fullName>
    </submittedName>
</protein>
<evidence type="ECO:0000313" key="3">
    <source>
        <dbReference type="Proteomes" id="UP000830167"/>
    </source>
</evidence>
<reference evidence="2" key="1">
    <citation type="submission" date="2021-12" db="EMBL/GenBank/DDBJ databases">
        <title>Alicyclobacillaceae gen. nov., sp. nov., isolated from chalcocite enrichment system.</title>
        <authorList>
            <person name="Jiang Z."/>
        </authorList>
    </citation>
    <scope>NUCLEOTIDE SEQUENCE</scope>
    <source>
        <strain evidence="2">MYW30-H2</strain>
    </source>
</reference>
<evidence type="ECO:0000259" key="1">
    <source>
        <dbReference type="PROSITE" id="PS50910"/>
    </source>
</evidence>
<dbReference type="EMBL" id="CP089291">
    <property type="protein sequence ID" value="UOF90379.1"/>
    <property type="molecule type" value="Genomic_DNA"/>
</dbReference>
<feature type="domain" description="HEPN" evidence="1">
    <location>
        <begin position="9"/>
        <end position="52"/>
    </location>
</feature>
<dbReference type="InterPro" id="IPR007842">
    <property type="entry name" value="HEPN_dom"/>
</dbReference>
<keyword evidence="3" id="KW-1185">Reference proteome</keyword>
<dbReference type="RefSeq" id="WP_347437073.1">
    <property type="nucleotide sequence ID" value="NZ_CP089291.1"/>
</dbReference>
<evidence type="ECO:0000313" key="2">
    <source>
        <dbReference type="EMBL" id="UOF90379.1"/>
    </source>
</evidence>
<dbReference type="Proteomes" id="UP000830167">
    <property type="component" value="Chromosome"/>
</dbReference>